<feature type="domain" description="HDOD" evidence="1">
    <location>
        <begin position="325"/>
        <end position="474"/>
    </location>
</feature>
<evidence type="ECO:0000313" key="2">
    <source>
        <dbReference type="EMBL" id="MEM5497008.1"/>
    </source>
</evidence>
<dbReference type="RefSeq" id="WP_342881223.1">
    <property type="nucleotide sequence ID" value="NZ_JBBMQS010000003.1"/>
</dbReference>
<gene>
    <name evidence="2" type="ORF">WNY77_06335</name>
</gene>
<evidence type="ECO:0000313" key="3">
    <source>
        <dbReference type="Proteomes" id="UP001461163"/>
    </source>
</evidence>
<evidence type="ECO:0000259" key="1">
    <source>
        <dbReference type="Pfam" id="PF08668"/>
    </source>
</evidence>
<sequence>MPDSLIKQQYQSLHKLLAFYRRPAPEPDLVQKTLDFNNALLGFAKLQPDLAFAQIHLYKASLPQHYNLAFSASLMTALLCVRNRFNETTTIQLMSAALSIFGLAEETSNVDQSEQSSSAKVTHHEPLAKISPNKALSRILTQYQQGVWLQGYRHGLWLNKTFKEHLKQLQYESTDTSILALAIRLTLIMHNTHKKTKLSFQNALALVVQNSPSAQAQLLEPLLAYPSVTPPGTYIMLDDDSLALVTGIAGDKLLCYPQNTSRHSSTHSSHFSVARTRVRRVYPAQSIKKLGNLTTWWGNDWQLFEQESGTKAESPFMQSYKMSRPPVTLTAIQSQLNKPVQDINKLSLAIAREPSFAQHLRKTASQSSRQKLPIKDIQHGLMMHGFERSGSIIMQQALLSRLNQHHFPLQRAFISFVQLRGHIAASLAKIGNIGIPEQACTLAYFACVGLFTHIQLKIQTQWQKSNRTSYDMTTLVRCVKPEQLRSHAVSMAEAWQQRRHEIVALNNYHDVNYLTENKRSPQVELAAILGISLMLTRELYFSDAKRCVQSQQYCNSACEALRINGQELEYIKSEAYAICHSFSPL</sequence>
<comment type="caution">
    <text evidence="2">The sequence shown here is derived from an EMBL/GenBank/DDBJ whole genome shotgun (WGS) entry which is preliminary data.</text>
</comment>
<dbReference type="InterPro" id="IPR013976">
    <property type="entry name" value="HDOD"/>
</dbReference>
<organism evidence="2 3">
    <name type="scientific">Paraglaciecola mesophila</name>
    <dbReference type="NCBI Taxonomy" id="197222"/>
    <lineage>
        <taxon>Bacteria</taxon>
        <taxon>Pseudomonadati</taxon>
        <taxon>Pseudomonadota</taxon>
        <taxon>Gammaproteobacteria</taxon>
        <taxon>Alteromonadales</taxon>
        <taxon>Alteromonadaceae</taxon>
        <taxon>Paraglaciecola</taxon>
    </lineage>
</organism>
<accession>A0ABU9ST03</accession>
<dbReference type="Gene3D" id="1.10.3210.10">
    <property type="entry name" value="Hypothetical protein af1432"/>
    <property type="match status" value="1"/>
</dbReference>
<dbReference type="SUPFAM" id="SSF109604">
    <property type="entry name" value="HD-domain/PDEase-like"/>
    <property type="match status" value="1"/>
</dbReference>
<keyword evidence="3" id="KW-1185">Reference proteome</keyword>
<proteinExistence type="predicted"/>
<reference evidence="2 3" key="1">
    <citation type="submission" date="2024-03" db="EMBL/GenBank/DDBJ databases">
        <title>Community enrichment and isolation of bacterial strains for fucoidan degradation.</title>
        <authorList>
            <person name="Sichert A."/>
        </authorList>
    </citation>
    <scope>NUCLEOTIDE SEQUENCE [LARGE SCALE GENOMIC DNA]</scope>
    <source>
        <strain evidence="2 3">AS12</strain>
    </source>
</reference>
<protein>
    <submittedName>
        <fullName evidence="2">HDOD domain-containing protein</fullName>
    </submittedName>
</protein>
<dbReference type="EMBL" id="JBBMQS010000003">
    <property type="protein sequence ID" value="MEM5497008.1"/>
    <property type="molecule type" value="Genomic_DNA"/>
</dbReference>
<name>A0ABU9ST03_9ALTE</name>
<dbReference type="Pfam" id="PF08668">
    <property type="entry name" value="HDOD"/>
    <property type="match status" value="1"/>
</dbReference>
<dbReference type="Proteomes" id="UP001461163">
    <property type="component" value="Unassembled WGS sequence"/>
</dbReference>